<protein>
    <recommendedName>
        <fullName evidence="1">ABM domain-containing protein</fullName>
    </recommendedName>
</protein>
<organism evidence="2 3">
    <name type="scientific">Labrys miyagiensis</name>
    <dbReference type="NCBI Taxonomy" id="346912"/>
    <lineage>
        <taxon>Bacteria</taxon>
        <taxon>Pseudomonadati</taxon>
        <taxon>Pseudomonadota</taxon>
        <taxon>Alphaproteobacteria</taxon>
        <taxon>Hyphomicrobiales</taxon>
        <taxon>Xanthobacteraceae</taxon>
        <taxon>Labrys</taxon>
    </lineage>
</organism>
<evidence type="ECO:0000259" key="1">
    <source>
        <dbReference type="PROSITE" id="PS51725"/>
    </source>
</evidence>
<reference evidence="3" key="1">
    <citation type="journal article" date="2019" name="Int. J. Syst. Evol. Microbiol.">
        <title>The Global Catalogue of Microorganisms (GCM) 10K type strain sequencing project: providing services to taxonomists for standard genome sequencing and annotation.</title>
        <authorList>
            <consortium name="The Broad Institute Genomics Platform"/>
            <consortium name="The Broad Institute Genome Sequencing Center for Infectious Disease"/>
            <person name="Wu L."/>
            <person name="Ma J."/>
        </authorList>
    </citation>
    <scope>NUCLEOTIDE SEQUENCE [LARGE SCALE GENOMIC DNA]</scope>
    <source>
        <strain evidence="3">NBRC 101365</strain>
    </source>
</reference>
<sequence>MTRDDTTRPKFIRIWKGRTRKEDFETYSRYLHEAGVRKIESIPGNIKVEMFRALREDHAEFMVISYWPSLEAIRAFSGDDVTRTRHLEKDPDFLLELPTFVELFEVY</sequence>
<evidence type="ECO:0000313" key="3">
    <source>
        <dbReference type="Proteomes" id="UP001156882"/>
    </source>
</evidence>
<dbReference type="Proteomes" id="UP001156882">
    <property type="component" value="Unassembled WGS sequence"/>
</dbReference>
<name>A0ABQ6CJ77_9HYPH</name>
<comment type="caution">
    <text evidence="2">The sequence shown here is derived from an EMBL/GenBank/DDBJ whole genome shotgun (WGS) entry which is preliminary data.</text>
</comment>
<accession>A0ABQ6CJ77</accession>
<gene>
    <name evidence="2" type="ORF">GCM10007874_19420</name>
</gene>
<dbReference type="PROSITE" id="PS51725">
    <property type="entry name" value="ABM"/>
    <property type="match status" value="1"/>
</dbReference>
<evidence type="ECO:0000313" key="2">
    <source>
        <dbReference type="EMBL" id="GLS18925.1"/>
    </source>
</evidence>
<dbReference type="InterPro" id="IPR011008">
    <property type="entry name" value="Dimeric_a/b-barrel"/>
</dbReference>
<dbReference type="Pfam" id="PF03992">
    <property type="entry name" value="ABM"/>
    <property type="match status" value="1"/>
</dbReference>
<proteinExistence type="predicted"/>
<dbReference type="SUPFAM" id="SSF54909">
    <property type="entry name" value="Dimeric alpha+beta barrel"/>
    <property type="match status" value="1"/>
</dbReference>
<dbReference type="RefSeq" id="WP_284311789.1">
    <property type="nucleotide sequence ID" value="NZ_BSPC01000015.1"/>
</dbReference>
<dbReference type="Gene3D" id="3.30.70.100">
    <property type="match status" value="1"/>
</dbReference>
<keyword evidence="3" id="KW-1185">Reference proteome</keyword>
<dbReference type="InterPro" id="IPR007138">
    <property type="entry name" value="ABM_dom"/>
</dbReference>
<dbReference type="EMBL" id="BSPC01000015">
    <property type="protein sequence ID" value="GLS18925.1"/>
    <property type="molecule type" value="Genomic_DNA"/>
</dbReference>
<feature type="domain" description="ABM" evidence="1">
    <location>
        <begin position="6"/>
        <end position="103"/>
    </location>
</feature>